<dbReference type="EMBL" id="KB096785">
    <property type="protein sequence ID" value="ESO01341.1"/>
    <property type="molecule type" value="Genomic_DNA"/>
</dbReference>
<dbReference type="GeneID" id="20205161"/>
<gene>
    <name evidence="5" type="primary">20205161</name>
    <name evidence="4" type="ORF">HELRODRAFT_174896</name>
</gene>
<keyword evidence="6" id="KW-1185">Reference proteome</keyword>
<dbReference type="Gene3D" id="1.10.840.10">
    <property type="entry name" value="Ras guanine-nucleotide exchange factors catalytic domain"/>
    <property type="match status" value="1"/>
</dbReference>
<dbReference type="InterPro" id="IPR023578">
    <property type="entry name" value="Ras_GEF_dom_sf"/>
</dbReference>
<dbReference type="InParanoid" id="T1F8L2"/>
<name>T1F8L2_HELRO</name>
<dbReference type="GO" id="GO:0005886">
    <property type="term" value="C:plasma membrane"/>
    <property type="evidence" value="ECO:0000318"/>
    <property type="project" value="GO_Central"/>
</dbReference>
<evidence type="ECO:0000256" key="2">
    <source>
        <dbReference type="PROSITE-ProRule" id="PRU00168"/>
    </source>
</evidence>
<dbReference type="CTD" id="20205161"/>
<dbReference type="InterPro" id="IPR036964">
    <property type="entry name" value="RASGEF_cat_dom_sf"/>
</dbReference>
<dbReference type="eggNOG" id="KOG3417">
    <property type="taxonomic scope" value="Eukaryota"/>
</dbReference>
<dbReference type="PANTHER" id="PTHR23113">
    <property type="entry name" value="GUANINE NUCLEOTIDE EXCHANGE FACTOR"/>
    <property type="match status" value="1"/>
</dbReference>
<dbReference type="InterPro" id="IPR019804">
    <property type="entry name" value="Ras_G-nucl-exch_fac_CS"/>
</dbReference>
<reference evidence="6" key="1">
    <citation type="submission" date="2012-12" db="EMBL/GenBank/DDBJ databases">
        <authorList>
            <person name="Hellsten U."/>
            <person name="Grimwood J."/>
            <person name="Chapman J.A."/>
            <person name="Shapiro H."/>
            <person name="Aerts A."/>
            <person name="Otillar R.P."/>
            <person name="Terry A.Y."/>
            <person name="Boore J.L."/>
            <person name="Simakov O."/>
            <person name="Marletaz F."/>
            <person name="Cho S.-J."/>
            <person name="Edsinger-Gonzales E."/>
            <person name="Havlak P."/>
            <person name="Kuo D.-H."/>
            <person name="Larsson T."/>
            <person name="Lv J."/>
            <person name="Arendt D."/>
            <person name="Savage R."/>
            <person name="Osoegawa K."/>
            <person name="de Jong P."/>
            <person name="Lindberg D.R."/>
            <person name="Seaver E.C."/>
            <person name="Weisblat D.A."/>
            <person name="Putnam N.H."/>
            <person name="Grigoriev I.V."/>
            <person name="Rokhsar D.S."/>
        </authorList>
    </citation>
    <scope>NUCLEOTIDE SEQUENCE</scope>
</reference>
<keyword evidence="1 2" id="KW-0344">Guanine-nucleotide releasing factor</keyword>
<dbReference type="GO" id="GO:0005085">
    <property type="term" value="F:guanyl-nucleotide exchange factor activity"/>
    <property type="evidence" value="ECO:0000318"/>
    <property type="project" value="GO_Central"/>
</dbReference>
<organism evidence="5 6">
    <name type="scientific">Helobdella robusta</name>
    <name type="common">Californian leech</name>
    <dbReference type="NCBI Taxonomy" id="6412"/>
    <lineage>
        <taxon>Eukaryota</taxon>
        <taxon>Metazoa</taxon>
        <taxon>Spiralia</taxon>
        <taxon>Lophotrochozoa</taxon>
        <taxon>Annelida</taxon>
        <taxon>Clitellata</taxon>
        <taxon>Hirudinea</taxon>
        <taxon>Rhynchobdellida</taxon>
        <taxon>Glossiphoniidae</taxon>
        <taxon>Helobdella</taxon>
    </lineage>
</organism>
<dbReference type="PROSITE" id="PS50009">
    <property type="entry name" value="RASGEF_CAT"/>
    <property type="match status" value="1"/>
</dbReference>
<evidence type="ECO:0000256" key="1">
    <source>
        <dbReference type="ARBA" id="ARBA00022658"/>
    </source>
</evidence>
<reference evidence="5" key="3">
    <citation type="submission" date="2015-06" db="UniProtKB">
        <authorList>
            <consortium name="EnsemblMetazoa"/>
        </authorList>
    </citation>
    <scope>IDENTIFICATION</scope>
</reference>
<reference evidence="4 6" key="2">
    <citation type="journal article" date="2013" name="Nature">
        <title>Insights into bilaterian evolution from three spiralian genomes.</title>
        <authorList>
            <person name="Simakov O."/>
            <person name="Marletaz F."/>
            <person name="Cho S.J."/>
            <person name="Edsinger-Gonzales E."/>
            <person name="Havlak P."/>
            <person name="Hellsten U."/>
            <person name="Kuo D.H."/>
            <person name="Larsson T."/>
            <person name="Lv J."/>
            <person name="Arendt D."/>
            <person name="Savage R."/>
            <person name="Osoegawa K."/>
            <person name="de Jong P."/>
            <person name="Grimwood J."/>
            <person name="Chapman J.A."/>
            <person name="Shapiro H."/>
            <person name="Aerts A."/>
            <person name="Otillar R.P."/>
            <person name="Terry A.Y."/>
            <person name="Boore J.L."/>
            <person name="Grigoriev I.V."/>
            <person name="Lindberg D.R."/>
            <person name="Seaver E.C."/>
            <person name="Weisblat D.A."/>
            <person name="Putnam N.H."/>
            <person name="Rokhsar D.S."/>
        </authorList>
    </citation>
    <scope>NUCLEOTIDE SEQUENCE</scope>
</reference>
<dbReference type="GO" id="GO:0007265">
    <property type="term" value="P:Ras protein signal transduction"/>
    <property type="evidence" value="ECO:0000318"/>
    <property type="project" value="GO_Central"/>
</dbReference>
<evidence type="ECO:0000313" key="4">
    <source>
        <dbReference type="EMBL" id="ESO01341.1"/>
    </source>
</evidence>
<evidence type="ECO:0000259" key="3">
    <source>
        <dbReference type="PROSITE" id="PS50009"/>
    </source>
</evidence>
<dbReference type="RefSeq" id="XP_009020577.1">
    <property type="nucleotide sequence ID" value="XM_009022329.1"/>
</dbReference>
<dbReference type="OMA" id="QISHRIR"/>
<dbReference type="OrthoDB" id="10254377at2759"/>
<dbReference type="KEGG" id="hro:HELRODRAFT_174896"/>
<dbReference type="EMBL" id="AMQM01005072">
    <property type="status" value="NOT_ANNOTATED_CDS"/>
    <property type="molecule type" value="Genomic_DNA"/>
</dbReference>
<dbReference type="HOGENOM" id="CLU_026993_1_0_1"/>
<dbReference type="EnsemblMetazoa" id="HelroT174896">
    <property type="protein sequence ID" value="HelroP174896"/>
    <property type="gene ID" value="HelroG174896"/>
</dbReference>
<dbReference type="Proteomes" id="UP000015101">
    <property type="component" value="Unassembled WGS sequence"/>
</dbReference>
<dbReference type="Pfam" id="PF00617">
    <property type="entry name" value="RasGEF"/>
    <property type="match status" value="1"/>
</dbReference>
<sequence>MASKKRESVISTFATMRVLNVLRHWVTKHCQDFDMDKELKDNVNDLLEEMLGDPTLLPVEYKAANVVSLALNKADTSLAESEEMLQKILTPPTMISDDSLESLAALDIAEQMTYIDHKIFSAINSSVGRELLGQAWMKPEKSCKAQHVLLASRLVVSEIIRRQTINERVACIEKWAAIADICRCINNFNGVLQVCAAFVNSSIYRLKKTWDKLPKQTRQMIDKLQSLVSADGRCDPPCIPYLGIYLTDLSFIEEGTPNVTENGLVNFSKMRMIAHVIQEIKTFQQTPYKIEFQRRVADYLLDSSRLIDDDQTFKFSLEMEPRNIRVSIPTSGMM</sequence>
<accession>T1F8L2</accession>
<dbReference type="PROSITE" id="PS00720">
    <property type="entry name" value="RASGEF"/>
    <property type="match status" value="1"/>
</dbReference>
<dbReference type="SMART" id="SM00147">
    <property type="entry name" value="RasGEF"/>
    <property type="match status" value="1"/>
</dbReference>
<dbReference type="InterPro" id="IPR001895">
    <property type="entry name" value="RASGEF_cat_dom"/>
</dbReference>
<dbReference type="STRING" id="6412.T1F8L2"/>
<dbReference type="Gene3D" id="1.20.870.10">
    <property type="entry name" value="Son of sevenless (SoS) protein Chain: S domain 1"/>
    <property type="match status" value="1"/>
</dbReference>
<dbReference type="PANTHER" id="PTHR23113:SF99">
    <property type="entry name" value="RASGEF DOMAIN-CONTAINING PROTEIN"/>
    <property type="match status" value="1"/>
</dbReference>
<dbReference type="AlphaFoldDB" id="T1F8L2"/>
<dbReference type="SUPFAM" id="SSF48366">
    <property type="entry name" value="Ras GEF"/>
    <property type="match status" value="1"/>
</dbReference>
<evidence type="ECO:0000313" key="5">
    <source>
        <dbReference type="EnsemblMetazoa" id="HelroP174896"/>
    </source>
</evidence>
<proteinExistence type="predicted"/>
<protein>
    <recommendedName>
        <fullName evidence="3">Ras-GEF domain-containing protein</fullName>
    </recommendedName>
</protein>
<evidence type="ECO:0000313" key="6">
    <source>
        <dbReference type="Proteomes" id="UP000015101"/>
    </source>
</evidence>
<feature type="domain" description="Ras-GEF" evidence="3">
    <location>
        <begin position="104"/>
        <end position="322"/>
    </location>
</feature>
<dbReference type="CDD" id="cd00155">
    <property type="entry name" value="RasGEF"/>
    <property type="match status" value="1"/>
</dbReference>
<dbReference type="InterPro" id="IPR008937">
    <property type="entry name" value="Ras-like_GEF"/>
</dbReference>